<name>A0A382EXF2_9ZZZZ</name>
<proteinExistence type="predicted"/>
<protein>
    <submittedName>
        <fullName evidence="1">Uncharacterized protein</fullName>
    </submittedName>
</protein>
<organism evidence="1">
    <name type="scientific">marine metagenome</name>
    <dbReference type="NCBI Taxonomy" id="408172"/>
    <lineage>
        <taxon>unclassified sequences</taxon>
        <taxon>metagenomes</taxon>
        <taxon>ecological metagenomes</taxon>
    </lineage>
</organism>
<dbReference type="AlphaFoldDB" id="A0A382EXF2"/>
<sequence length="26" mass="2661">MGGSINCESTVGLGTKFTLKSTQTAE</sequence>
<evidence type="ECO:0000313" key="1">
    <source>
        <dbReference type="EMBL" id="SVB55002.1"/>
    </source>
</evidence>
<accession>A0A382EXF2</accession>
<reference evidence="1" key="1">
    <citation type="submission" date="2018-05" db="EMBL/GenBank/DDBJ databases">
        <authorList>
            <person name="Lanie J.A."/>
            <person name="Ng W.-L."/>
            <person name="Kazmierczak K.M."/>
            <person name="Andrzejewski T.M."/>
            <person name="Davidsen T.M."/>
            <person name="Wayne K.J."/>
            <person name="Tettelin H."/>
            <person name="Glass J.I."/>
            <person name="Rusch D."/>
            <person name="Podicherti R."/>
            <person name="Tsui H.-C.T."/>
            <person name="Winkler M.E."/>
        </authorList>
    </citation>
    <scope>NUCLEOTIDE SEQUENCE</scope>
</reference>
<gene>
    <name evidence="1" type="ORF">METZ01_LOCUS207856</name>
</gene>
<dbReference type="EMBL" id="UINC01046679">
    <property type="protein sequence ID" value="SVB55002.1"/>
    <property type="molecule type" value="Genomic_DNA"/>
</dbReference>
<feature type="non-terminal residue" evidence="1">
    <location>
        <position position="26"/>
    </location>
</feature>